<proteinExistence type="inferred from homology"/>
<keyword evidence="4" id="KW-1003">Cell membrane</keyword>
<dbReference type="GO" id="GO:0008643">
    <property type="term" value="P:carbohydrate transport"/>
    <property type="evidence" value="ECO:0007669"/>
    <property type="project" value="InterPro"/>
</dbReference>
<dbReference type="InterPro" id="IPR001927">
    <property type="entry name" value="Na/Gal_symport"/>
</dbReference>
<dbReference type="Proteomes" id="UP000053226">
    <property type="component" value="Unassembled WGS sequence"/>
</dbReference>
<evidence type="ECO:0000256" key="5">
    <source>
        <dbReference type="ARBA" id="ARBA00022597"/>
    </source>
</evidence>
<evidence type="ECO:0000256" key="3">
    <source>
        <dbReference type="ARBA" id="ARBA00022448"/>
    </source>
</evidence>
<protein>
    <submittedName>
        <fullName evidence="11">Na+/melibiose symporter</fullName>
    </submittedName>
</protein>
<feature type="transmembrane region" description="Helical" evidence="10">
    <location>
        <begin position="150"/>
        <end position="171"/>
    </location>
</feature>
<dbReference type="OrthoDB" id="181905at2"/>
<dbReference type="InterPro" id="IPR036259">
    <property type="entry name" value="MFS_trans_sf"/>
</dbReference>
<evidence type="ECO:0000256" key="10">
    <source>
        <dbReference type="SAM" id="Phobius"/>
    </source>
</evidence>
<feature type="transmembrane region" description="Helical" evidence="10">
    <location>
        <begin position="415"/>
        <end position="438"/>
    </location>
</feature>
<feature type="transmembrane region" description="Helical" evidence="10">
    <location>
        <begin position="106"/>
        <end position="130"/>
    </location>
</feature>
<dbReference type="Pfam" id="PF13347">
    <property type="entry name" value="MFS_2"/>
    <property type="match status" value="1"/>
</dbReference>
<feature type="transmembrane region" description="Helical" evidence="10">
    <location>
        <begin position="9"/>
        <end position="30"/>
    </location>
</feature>
<dbReference type="InterPro" id="IPR039672">
    <property type="entry name" value="MFS_2"/>
</dbReference>
<keyword evidence="12" id="KW-1185">Reference proteome</keyword>
<dbReference type="NCBIfam" id="NF007749">
    <property type="entry name" value="PRK10429.1"/>
    <property type="match status" value="1"/>
</dbReference>
<sequence length="485" mass="54545">MSISIKTKLGYGFGAFGKDFAIGIVYMYLMYYYTDIVGLSVGVVGTIFLIARIWDAINDPIMGWIVNNTRSRWGKFKPWILVGTIANSIALFLLFSAHLIDDNYRLAYVAITYIAWGMTYTIMDIPFWSLVPTITLDKKEREQLVPYPRFFASLAGFVTAGITLPFVNYIGGEDKGFGFQMFTLILILFFIISTIVTLWSVKEVYSSGQVINDPDIHVKQEESLNLKEMIKIIFKNDQLFCLLGMALSYNIASNIITGFAIYYFTYVIGDDSLFPYYMSYAGAANLIALIFFHKLASFFGRRILWACASIMPILGCCVLVYCAIIESHSASIILFAGMLLSVGSGLFWVLQVIMVADTVDYGEYKLNVRCESIAYSVQTLVVKAGSAFAAFFIGVMLAIVGYIPNAIQSLETIAGMQYIMILLPSIFFAITLILYFKYYKLNGDFLRKIQITLLDKYRKTPNSEIISQHKTESSTIIIDNAKILS</sequence>
<feature type="transmembrane region" description="Helical" evidence="10">
    <location>
        <begin position="177"/>
        <end position="199"/>
    </location>
</feature>
<feature type="transmembrane region" description="Helical" evidence="10">
    <location>
        <begin position="36"/>
        <end position="57"/>
    </location>
</feature>
<dbReference type="AlphaFoldDB" id="A0A0N0IAH6"/>
<dbReference type="CDD" id="cd17332">
    <property type="entry name" value="MFS_MelB_like"/>
    <property type="match status" value="1"/>
</dbReference>
<keyword evidence="3" id="KW-0813">Transport</keyword>
<feature type="transmembrane region" description="Helical" evidence="10">
    <location>
        <begin position="332"/>
        <end position="359"/>
    </location>
</feature>
<evidence type="ECO:0000256" key="4">
    <source>
        <dbReference type="ARBA" id="ARBA00022475"/>
    </source>
</evidence>
<evidence type="ECO:0000256" key="2">
    <source>
        <dbReference type="ARBA" id="ARBA00009617"/>
    </source>
</evidence>
<dbReference type="PANTHER" id="PTHR11328">
    <property type="entry name" value="MAJOR FACILITATOR SUPERFAMILY DOMAIN-CONTAINING PROTEIN"/>
    <property type="match status" value="1"/>
</dbReference>
<keyword evidence="8 10" id="KW-1133">Transmembrane helix</keyword>
<keyword evidence="9 10" id="KW-0472">Membrane</keyword>
<dbReference type="RefSeq" id="WP_053908016.1">
    <property type="nucleotide sequence ID" value="NZ_CAWMUS010000016.1"/>
</dbReference>
<comment type="caution">
    <text evidence="11">The sequence shown here is derived from an EMBL/GenBank/DDBJ whole genome shotgun (WGS) entry which is preliminary data.</text>
</comment>
<feature type="transmembrane region" description="Helical" evidence="10">
    <location>
        <begin position="303"/>
        <end position="326"/>
    </location>
</feature>
<gene>
    <name evidence="11" type="ORF">M992_1540</name>
</gene>
<evidence type="ECO:0000256" key="7">
    <source>
        <dbReference type="ARBA" id="ARBA00022847"/>
    </source>
</evidence>
<dbReference type="PROSITE" id="PS00872">
    <property type="entry name" value="NA_GALACTOSIDE_SYMP"/>
    <property type="match status" value="1"/>
</dbReference>
<keyword evidence="7" id="KW-0769">Symport</keyword>
<comment type="subcellular location">
    <subcellularLocation>
        <location evidence="1">Cell membrane</location>
        <topology evidence="1">Multi-pass membrane protein</topology>
    </subcellularLocation>
</comment>
<accession>A0A0N0IAH6</accession>
<keyword evidence="5" id="KW-0762">Sugar transport</keyword>
<evidence type="ECO:0000256" key="8">
    <source>
        <dbReference type="ARBA" id="ARBA00022989"/>
    </source>
</evidence>
<feature type="transmembrane region" description="Helical" evidence="10">
    <location>
        <begin position="78"/>
        <end position="100"/>
    </location>
</feature>
<dbReference type="SUPFAM" id="SSF103473">
    <property type="entry name" value="MFS general substrate transporter"/>
    <property type="match status" value="1"/>
</dbReference>
<feature type="transmembrane region" description="Helical" evidence="10">
    <location>
        <begin position="239"/>
        <end position="264"/>
    </location>
</feature>
<dbReference type="EMBL" id="LGAA01000016">
    <property type="protein sequence ID" value="KPD03052.1"/>
    <property type="molecule type" value="Genomic_DNA"/>
</dbReference>
<keyword evidence="6 10" id="KW-0812">Transmembrane</keyword>
<comment type="similarity">
    <text evidence="2">Belongs to the sodium:galactoside symporter (TC 2.A.2) family.</text>
</comment>
<feature type="transmembrane region" description="Helical" evidence="10">
    <location>
        <begin position="276"/>
        <end position="296"/>
    </location>
</feature>
<evidence type="ECO:0000313" key="12">
    <source>
        <dbReference type="Proteomes" id="UP000053226"/>
    </source>
</evidence>
<dbReference type="Gene3D" id="1.20.1250.20">
    <property type="entry name" value="MFS general substrate transporter like domains"/>
    <property type="match status" value="2"/>
</dbReference>
<dbReference type="GO" id="GO:0006814">
    <property type="term" value="P:sodium ion transport"/>
    <property type="evidence" value="ECO:0007669"/>
    <property type="project" value="InterPro"/>
</dbReference>
<evidence type="ECO:0000256" key="1">
    <source>
        <dbReference type="ARBA" id="ARBA00004651"/>
    </source>
</evidence>
<evidence type="ECO:0000313" key="11">
    <source>
        <dbReference type="EMBL" id="KPD03052.1"/>
    </source>
</evidence>
<name>A0A0N0IAH6_9GAMM</name>
<reference evidence="11 12" key="1">
    <citation type="submission" date="2015-07" db="EMBL/GenBank/DDBJ databases">
        <title>ATOL: Assembling a taxonomically balanced genome-scale reconstruction of the evolutionary history of the Enterobacteriaceae.</title>
        <authorList>
            <person name="Plunkett G.III."/>
            <person name="Neeno-Eckwall E.C."/>
            <person name="Glasner J.D."/>
            <person name="Perna N.T."/>
        </authorList>
    </citation>
    <scope>NUCLEOTIDE SEQUENCE [LARGE SCALE GENOMIC DNA]</scope>
    <source>
        <strain evidence="11 12">ATCC 35017</strain>
    </source>
</reference>
<dbReference type="NCBIfam" id="TIGR00792">
    <property type="entry name" value="gph"/>
    <property type="match status" value="1"/>
</dbReference>
<dbReference type="PANTHER" id="PTHR11328:SF36">
    <property type="entry name" value="MELIBIOSE PERMEASE"/>
    <property type="match status" value="1"/>
</dbReference>
<feature type="transmembrane region" description="Helical" evidence="10">
    <location>
        <begin position="380"/>
        <end position="403"/>
    </location>
</feature>
<dbReference type="GO" id="GO:0005886">
    <property type="term" value="C:plasma membrane"/>
    <property type="evidence" value="ECO:0007669"/>
    <property type="project" value="UniProtKB-SubCell"/>
</dbReference>
<dbReference type="InterPro" id="IPR018043">
    <property type="entry name" value="Na/Gal_symport_CS"/>
</dbReference>
<evidence type="ECO:0000256" key="6">
    <source>
        <dbReference type="ARBA" id="ARBA00022692"/>
    </source>
</evidence>
<dbReference type="GO" id="GO:0015293">
    <property type="term" value="F:symporter activity"/>
    <property type="evidence" value="ECO:0007669"/>
    <property type="project" value="UniProtKB-KW"/>
</dbReference>
<organism evidence="11 12">
    <name type="scientific">Moellerella wisconsensis ATCC 35017</name>
    <dbReference type="NCBI Taxonomy" id="1354267"/>
    <lineage>
        <taxon>Bacteria</taxon>
        <taxon>Pseudomonadati</taxon>
        <taxon>Pseudomonadota</taxon>
        <taxon>Gammaproteobacteria</taxon>
        <taxon>Enterobacterales</taxon>
        <taxon>Morganellaceae</taxon>
        <taxon>Moellerella</taxon>
    </lineage>
</organism>
<evidence type="ECO:0000256" key="9">
    <source>
        <dbReference type="ARBA" id="ARBA00023136"/>
    </source>
</evidence>